<proteinExistence type="predicted"/>
<gene>
    <name evidence="1" type="ORF">S06H3_62180</name>
</gene>
<name>X1Q7K6_9ZZZZ</name>
<sequence>SNFGKNLPSLGREEYNKVSIWARRFFIVSGVRKP</sequence>
<dbReference type="AlphaFoldDB" id="X1Q7K6"/>
<comment type="caution">
    <text evidence="1">The sequence shown here is derived from an EMBL/GenBank/DDBJ whole genome shotgun (WGS) entry which is preliminary data.</text>
</comment>
<evidence type="ECO:0000313" key="1">
    <source>
        <dbReference type="EMBL" id="GAI47020.1"/>
    </source>
</evidence>
<feature type="non-terminal residue" evidence="1">
    <location>
        <position position="1"/>
    </location>
</feature>
<organism evidence="1">
    <name type="scientific">marine sediment metagenome</name>
    <dbReference type="NCBI Taxonomy" id="412755"/>
    <lineage>
        <taxon>unclassified sequences</taxon>
        <taxon>metagenomes</taxon>
        <taxon>ecological metagenomes</taxon>
    </lineage>
</organism>
<protein>
    <submittedName>
        <fullName evidence="1">Uncharacterized protein</fullName>
    </submittedName>
</protein>
<dbReference type="EMBL" id="BARV01040924">
    <property type="protein sequence ID" value="GAI47020.1"/>
    <property type="molecule type" value="Genomic_DNA"/>
</dbReference>
<reference evidence="1" key="1">
    <citation type="journal article" date="2014" name="Front. Microbiol.">
        <title>High frequency of phylogenetically diverse reductive dehalogenase-homologous genes in deep subseafloor sedimentary metagenomes.</title>
        <authorList>
            <person name="Kawai M."/>
            <person name="Futagami T."/>
            <person name="Toyoda A."/>
            <person name="Takaki Y."/>
            <person name="Nishi S."/>
            <person name="Hori S."/>
            <person name="Arai W."/>
            <person name="Tsubouchi T."/>
            <person name="Morono Y."/>
            <person name="Uchiyama I."/>
            <person name="Ito T."/>
            <person name="Fujiyama A."/>
            <person name="Inagaki F."/>
            <person name="Takami H."/>
        </authorList>
    </citation>
    <scope>NUCLEOTIDE SEQUENCE</scope>
    <source>
        <strain evidence="1">Expedition CK06-06</strain>
    </source>
</reference>
<accession>X1Q7K6</accession>